<keyword evidence="4" id="KW-0812">Transmembrane</keyword>
<evidence type="ECO:0000256" key="6">
    <source>
        <dbReference type="ARBA" id="ARBA00023136"/>
    </source>
</evidence>
<dbReference type="EMBL" id="LS483499">
    <property type="protein sequence ID" value="SQK74783.1"/>
    <property type="molecule type" value="Genomic_DNA"/>
</dbReference>
<dbReference type="KEGG" id="tpty:NCTC11468_01807"/>
<keyword evidence="7" id="KW-0998">Cell outer membrane</keyword>
<dbReference type="SUPFAM" id="SSF56935">
    <property type="entry name" value="Porins"/>
    <property type="match status" value="1"/>
</dbReference>
<dbReference type="Pfam" id="PF00593">
    <property type="entry name" value="TonB_dep_Rec_b-barrel"/>
    <property type="match status" value="1"/>
</dbReference>
<organism evidence="9 10">
    <name type="scientific">Tatumella ptyseos</name>
    <dbReference type="NCBI Taxonomy" id="82987"/>
    <lineage>
        <taxon>Bacteria</taxon>
        <taxon>Pseudomonadati</taxon>
        <taxon>Pseudomonadota</taxon>
        <taxon>Gammaproteobacteria</taxon>
        <taxon>Enterobacterales</taxon>
        <taxon>Erwiniaceae</taxon>
        <taxon>Tatumella</taxon>
    </lineage>
</organism>
<accession>A0A2X5P943</accession>
<comment type="subcellular location">
    <subcellularLocation>
        <location evidence="1">Cell outer membrane</location>
        <topology evidence="1">Multi-pass membrane protein</topology>
    </subcellularLocation>
</comment>
<evidence type="ECO:0000256" key="5">
    <source>
        <dbReference type="ARBA" id="ARBA00023077"/>
    </source>
</evidence>
<evidence type="ECO:0000256" key="2">
    <source>
        <dbReference type="ARBA" id="ARBA00022448"/>
    </source>
</evidence>
<gene>
    <name evidence="9" type="ORF">NCTC11468_01807</name>
</gene>
<evidence type="ECO:0000256" key="7">
    <source>
        <dbReference type="ARBA" id="ARBA00023237"/>
    </source>
</evidence>
<proteinExistence type="predicted"/>
<sequence>MSEQRKGYQNFTQTDLGQKGALRRDETNLMWNLDPYFQTAWQLSDKWSLDAGVRLSTISFDSDDHYLANGDDSGDKRYHQWLPAASLKYAIDDSWNTYLSAGKGFETPTITELSNRPDGKSGLNLG</sequence>
<dbReference type="PANTHER" id="PTHR30069:SF28">
    <property type="entry name" value="TONB-DEPENDENT RECEPTOR YNCD-RELATED"/>
    <property type="match status" value="1"/>
</dbReference>
<feature type="domain" description="TonB-dependent receptor-like beta-barrel" evidence="8">
    <location>
        <begin position="23"/>
        <end position="115"/>
    </location>
</feature>
<dbReference type="InterPro" id="IPR036942">
    <property type="entry name" value="Beta-barrel_TonB_sf"/>
</dbReference>
<keyword evidence="2" id="KW-0813">Transport</keyword>
<protein>
    <submittedName>
        <fullName evidence="9">Outer membrane receptor for Fe3+-dicitrate</fullName>
    </submittedName>
</protein>
<dbReference type="Proteomes" id="UP000248758">
    <property type="component" value="Chromosome 1"/>
</dbReference>
<dbReference type="GO" id="GO:0009279">
    <property type="term" value="C:cell outer membrane"/>
    <property type="evidence" value="ECO:0007669"/>
    <property type="project" value="UniProtKB-SubCell"/>
</dbReference>
<dbReference type="GO" id="GO:0015344">
    <property type="term" value="F:siderophore uptake transmembrane transporter activity"/>
    <property type="evidence" value="ECO:0007669"/>
    <property type="project" value="TreeGrafter"/>
</dbReference>
<keyword evidence="5" id="KW-0798">TonB box</keyword>
<keyword evidence="3" id="KW-1134">Transmembrane beta strand</keyword>
<dbReference type="InterPro" id="IPR039426">
    <property type="entry name" value="TonB-dep_rcpt-like"/>
</dbReference>
<keyword evidence="6" id="KW-0472">Membrane</keyword>
<dbReference type="GO" id="GO:0044718">
    <property type="term" value="P:siderophore transmembrane transport"/>
    <property type="evidence" value="ECO:0007669"/>
    <property type="project" value="TreeGrafter"/>
</dbReference>
<evidence type="ECO:0000259" key="8">
    <source>
        <dbReference type="Pfam" id="PF00593"/>
    </source>
</evidence>
<dbReference type="PANTHER" id="PTHR30069">
    <property type="entry name" value="TONB-DEPENDENT OUTER MEMBRANE RECEPTOR"/>
    <property type="match status" value="1"/>
</dbReference>
<evidence type="ECO:0000256" key="4">
    <source>
        <dbReference type="ARBA" id="ARBA00022692"/>
    </source>
</evidence>
<dbReference type="InterPro" id="IPR000531">
    <property type="entry name" value="Beta-barrel_TonB"/>
</dbReference>
<dbReference type="Gene3D" id="2.40.170.20">
    <property type="entry name" value="TonB-dependent receptor, beta-barrel domain"/>
    <property type="match status" value="1"/>
</dbReference>
<keyword evidence="9" id="KW-0675">Receptor</keyword>
<evidence type="ECO:0000256" key="3">
    <source>
        <dbReference type="ARBA" id="ARBA00022452"/>
    </source>
</evidence>
<evidence type="ECO:0000313" key="10">
    <source>
        <dbReference type="Proteomes" id="UP000248758"/>
    </source>
</evidence>
<evidence type="ECO:0000313" key="9">
    <source>
        <dbReference type="EMBL" id="SQK74783.1"/>
    </source>
</evidence>
<reference evidence="9 10" key="1">
    <citation type="submission" date="2018-06" db="EMBL/GenBank/DDBJ databases">
        <authorList>
            <consortium name="Pathogen Informatics"/>
            <person name="Doyle S."/>
        </authorList>
    </citation>
    <scope>NUCLEOTIDE SEQUENCE [LARGE SCALE GENOMIC DNA]</scope>
    <source>
        <strain evidence="9 10">NCTC11468</strain>
    </source>
</reference>
<dbReference type="AlphaFoldDB" id="A0A2X5P943"/>
<name>A0A2X5P943_9GAMM</name>
<evidence type="ECO:0000256" key="1">
    <source>
        <dbReference type="ARBA" id="ARBA00004571"/>
    </source>
</evidence>